<dbReference type="GO" id="GO:0004371">
    <property type="term" value="F:glycerone kinase activity"/>
    <property type="evidence" value="ECO:0007669"/>
    <property type="project" value="UniProtKB-EC"/>
</dbReference>
<dbReference type="Gene3D" id="1.25.40.340">
    <property type="match status" value="1"/>
</dbReference>
<feature type="non-terminal residue" evidence="6">
    <location>
        <position position="1"/>
    </location>
</feature>
<sequence>ENTKNILPDGNHEEASNNRPLSLLTFLSKICEKVALDQFDTILKAMDGKLVTALILIDLSKAFDSVNHTFLLTKLSNVGASPSVVKWFESYLTGRTQSVRIGSTVSTPLPVSYGVPQVHHSKLESNNLRKTLKEQLLLREAIMIDLFTKRSDIHQRDTRSHDSLQIPLGVTLWNDLDINFKKLDSLKTFKNELKRNSKTWNTIKYLSAEEFGKSFDCKKIYLSKNLRNNQAAIFHDNDNDNATDNANDNDNDNDNNNVCRKALINRNHNNHLVLWNRYNVLPCPRTPLYSSRHKTIALFLIKRFRLNFTRKRFYDAFTYLLRLTSLVLNQDIRGLKGKSKTLKGSLPTALSSSEELTLLKTRTGHQKITTDDDFLTTAYRNTTSKKIKTQILSLYAYEYPASKLIEMHSSFEKLSERQIKKARAHAKTFGPGTPVETTKKHRIYLNKAKLDHFIEFSNRPYFYQDVSYGTRVLKLESGERLAMPNVIRTVTKSTLISEYQKHCTKTEFSPLSRATLFRILNVREASQRKSLYGLDNTAADGSSAFDSMENILNSLQQASNERISWYEETRKSLRAGKKYLKTDFRVHCKETESPCPDHCRKYALSDSENKEFQVLCSHRHTLVCDQCERLTQVLIDIEHAIKTCQGFYGNDLKEDILHDFGLAKNAILAWKAHILRSENQECGKQAVLEKLDDSSVLIVMDWAMKFLQLRYREKQSDWFAQHISSSLERYDFSEPQYGKDVCDRILCPMKESIRRFCNEGHDVIRAKDMREALQQRPVKGTTSSVNSHEDKGIRIWKAFSVEVGGRSFKTKQDKTIYDQLRRQWAAQFGNVTVHKSNTQPISADNTIHSEGESGCPSALPMGWALHAPASKSRFPDCVKLYLKAKFDLGERTGEKADSQQVALDMRKARNEDGDRLFQRDQWLTKNQNILEHLADTIKATGRALYSLFLLAGVEQIKDNFNPVQWCKAFECGIEAIKRYGQAEEGYRTMLDALCPASASLKKALENPMNPVDAFQEAVKAAEEGAQNTAKMQAQAGRASYIGSSVLSEPDPGAVGVALWMKAIGTALK</sequence>
<comment type="catalytic activity">
    <reaction evidence="4">
        <text>dihydroxyacetone + ATP = dihydroxyacetone phosphate + ADP + H(+)</text>
        <dbReference type="Rhea" id="RHEA:15773"/>
        <dbReference type="ChEBI" id="CHEBI:15378"/>
        <dbReference type="ChEBI" id="CHEBI:16016"/>
        <dbReference type="ChEBI" id="CHEBI:30616"/>
        <dbReference type="ChEBI" id="CHEBI:57642"/>
        <dbReference type="ChEBI" id="CHEBI:456216"/>
        <dbReference type="EC" id="2.7.1.29"/>
    </reaction>
</comment>
<dbReference type="Proteomes" id="UP001152795">
    <property type="component" value="Unassembled WGS sequence"/>
</dbReference>
<evidence type="ECO:0000313" key="6">
    <source>
        <dbReference type="EMBL" id="CAB3996092.1"/>
    </source>
</evidence>
<dbReference type="SUPFAM" id="SSF101473">
    <property type="entry name" value="DhaL-like"/>
    <property type="match status" value="1"/>
</dbReference>
<proteinExistence type="predicted"/>
<evidence type="ECO:0000256" key="3">
    <source>
        <dbReference type="ARBA" id="ARBA00047974"/>
    </source>
</evidence>
<keyword evidence="1" id="KW-0808">Transferase</keyword>
<gene>
    <name evidence="6" type="ORF">PACLA_8A020155</name>
</gene>
<evidence type="ECO:0000256" key="4">
    <source>
        <dbReference type="ARBA" id="ARBA00048898"/>
    </source>
</evidence>
<keyword evidence="7" id="KW-1185">Reference proteome</keyword>
<dbReference type="PANTHER" id="PTHR28629">
    <property type="entry name" value="TRIOKINASE/FMN CYCLASE"/>
    <property type="match status" value="1"/>
</dbReference>
<evidence type="ECO:0000256" key="2">
    <source>
        <dbReference type="ARBA" id="ARBA00022777"/>
    </source>
</evidence>
<dbReference type="PANTHER" id="PTHR28629:SF4">
    <property type="entry name" value="TRIOKINASE_FMN CYCLASE"/>
    <property type="match status" value="1"/>
</dbReference>
<dbReference type="Pfam" id="PF02734">
    <property type="entry name" value="Dak2"/>
    <property type="match status" value="1"/>
</dbReference>
<evidence type="ECO:0000256" key="1">
    <source>
        <dbReference type="ARBA" id="ARBA00022679"/>
    </source>
</evidence>
<keyword evidence="2" id="KW-0418">Kinase</keyword>
<feature type="domain" description="DhaL" evidence="5">
    <location>
        <begin position="818"/>
        <end position="1065"/>
    </location>
</feature>
<comment type="caution">
    <text evidence="6">The sequence shown here is derived from an EMBL/GenBank/DDBJ whole genome shotgun (WGS) entry which is preliminary data.</text>
</comment>
<evidence type="ECO:0000259" key="5">
    <source>
        <dbReference type="PROSITE" id="PS51480"/>
    </source>
</evidence>
<dbReference type="PROSITE" id="PS51480">
    <property type="entry name" value="DHAL"/>
    <property type="match status" value="1"/>
</dbReference>
<dbReference type="GO" id="GO:0050354">
    <property type="term" value="F:triokinase activity"/>
    <property type="evidence" value="ECO:0007669"/>
    <property type="project" value="UniProtKB-EC"/>
</dbReference>
<dbReference type="EMBL" id="CACRXK020002796">
    <property type="protein sequence ID" value="CAB3996092.1"/>
    <property type="molecule type" value="Genomic_DNA"/>
</dbReference>
<name>A0A6S7H0I5_PARCT</name>
<comment type="catalytic activity">
    <reaction evidence="3">
        <text>D-glyceraldehyde + ATP = D-glyceraldehyde 3-phosphate + ADP + H(+)</text>
        <dbReference type="Rhea" id="RHEA:13941"/>
        <dbReference type="ChEBI" id="CHEBI:15378"/>
        <dbReference type="ChEBI" id="CHEBI:17378"/>
        <dbReference type="ChEBI" id="CHEBI:30616"/>
        <dbReference type="ChEBI" id="CHEBI:59776"/>
        <dbReference type="ChEBI" id="CHEBI:456216"/>
        <dbReference type="EC" id="2.7.1.28"/>
    </reaction>
</comment>
<reference evidence="6" key="1">
    <citation type="submission" date="2020-04" db="EMBL/GenBank/DDBJ databases">
        <authorList>
            <person name="Alioto T."/>
            <person name="Alioto T."/>
            <person name="Gomez Garrido J."/>
        </authorList>
    </citation>
    <scope>NUCLEOTIDE SEQUENCE</scope>
    <source>
        <strain evidence="6">A484AB</strain>
    </source>
</reference>
<dbReference type="SMART" id="SM01120">
    <property type="entry name" value="Dak2"/>
    <property type="match status" value="1"/>
</dbReference>
<dbReference type="AlphaFoldDB" id="A0A6S7H0I5"/>
<evidence type="ECO:0000313" key="7">
    <source>
        <dbReference type="Proteomes" id="UP001152795"/>
    </source>
</evidence>
<dbReference type="InterPro" id="IPR050861">
    <property type="entry name" value="Dihydroxyacetone_Kinase"/>
</dbReference>
<dbReference type="InterPro" id="IPR036117">
    <property type="entry name" value="DhaL_dom_sf"/>
</dbReference>
<protein>
    <submittedName>
        <fullName evidence="6">Retrovirus-related Pol poly</fullName>
    </submittedName>
</protein>
<accession>A0A6S7H0I5</accession>
<dbReference type="GO" id="GO:0019563">
    <property type="term" value="P:glycerol catabolic process"/>
    <property type="evidence" value="ECO:0007669"/>
    <property type="project" value="TreeGrafter"/>
</dbReference>
<dbReference type="InterPro" id="IPR004007">
    <property type="entry name" value="DhaL_dom"/>
</dbReference>
<dbReference type="GO" id="GO:0005829">
    <property type="term" value="C:cytosol"/>
    <property type="evidence" value="ECO:0007669"/>
    <property type="project" value="TreeGrafter"/>
</dbReference>
<dbReference type="OrthoDB" id="1724672at2759"/>
<organism evidence="6 7">
    <name type="scientific">Paramuricea clavata</name>
    <name type="common">Red gorgonian</name>
    <name type="synonym">Violescent sea-whip</name>
    <dbReference type="NCBI Taxonomy" id="317549"/>
    <lineage>
        <taxon>Eukaryota</taxon>
        <taxon>Metazoa</taxon>
        <taxon>Cnidaria</taxon>
        <taxon>Anthozoa</taxon>
        <taxon>Octocorallia</taxon>
        <taxon>Malacalcyonacea</taxon>
        <taxon>Plexauridae</taxon>
        <taxon>Paramuricea</taxon>
    </lineage>
</organism>